<dbReference type="AlphaFoldDB" id="A0AA36EYS7"/>
<name>A0AA36EYS7_OCTVU</name>
<dbReference type="EMBL" id="OX597815">
    <property type="protein sequence ID" value="CAI9718249.1"/>
    <property type="molecule type" value="Genomic_DNA"/>
</dbReference>
<proteinExistence type="inferred from homology"/>
<dbReference type="PANTHER" id="PTHR21255">
    <property type="entry name" value="T-COMPLEX-ASSOCIATED-TESTIS-EXPRESSED 1/ DYNEIN LIGHT CHAIN"/>
    <property type="match status" value="1"/>
</dbReference>
<keyword evidence="3" id="KW-0963">Cytoplasm</keyword>
<evidence type="ECO:0000313" key="8">
    <source>
        <dbReference type="EMBL" id="CAI9718249.1"/>
    </source>
</evidence>
<dbReference type="GO" id="GO:0005737">
    <property type="term" value="C:cytoplasm"/>
    <property type="evidence" value="ECO:0007669"/>
    <property type="project" value="TreeGrafter"/>
</dbReference>
<dbReference type="GO" id="GO:0005868">
    <property type="term" value="C:cytoplasmic dynein complex"/>
    <property type="evidence" value="ECO:0007669"/>
    <property type="project" value="TreeGrafter"/>
</dbReference>
<organism evidence="8 9">
    <name type="scientific">Octopus vulgaris</name>
    <name type="common">Common octopus</name>
    <dbReference type="NCBI Taxonomy" id="6645"/>
    <lineage>
        <taxon>Eukaryota</taxon>
        <taxon>Metazoa</taxon>
        <taxon>Spiralia</taxon>
        <taxon>Lophotrochozoa</taxon>
        <taxon>Mollusca</taxon>
        <taxon>Cephalopoda</taxon>
        <taxon>Coleoidea</taxon>
        <taxon>Octopodiformes</taxon>
        <taxon>Octopoda</taxon>
        <taxon>Incirrata</taxon>
        <taxon>Octopodidae</taxon>
        <taxon>Octopus</taxon>
    </lineage>
</organism>
<dbReference type="GO" id="GO:0045505">
    <property type="term" value="F:dynein intermediate chain binding"/>
    <property type="evidence" value="ECO:0007669"/>
    <property type="project" value="TreeGrafter"/>
</dbReference>
<dbReference type="InterPro" id="IPR038586">
    <property type="entry name" value="Tctex-1-like_sf"/>
</dbReference>
<evidence type="ECO:0000313" key="9">
    <source>
        <dbReference type="Proteomes" id="UP001162480"/>
    </source>
</evidence>
<keyword evidence="9" id="KW-1185">Reference proteome</keyword>
<comment type="subcellular location">
    <subcellularLocation>
        <location evidence="1">Cytoplasm</location>
        <location evidence="1">Cytoskeleton</location>
    </subcellularLocation>
</comment>
<keyword evidence="6" id="KW-0505">Motor protein</keyword>
<reference evidence="8" key="1">
    <citation type="submission" date="2023-08" db="EMBL/GenBank/DDBJ databases">
        <authorList>
            <person name="Alioto T."/>
            <person name="Alioto T."/>
            <person name="Gomez Garrido J."/>
        </authorList>
    </citation>
    <scope>NUCLEOTIDE SEQUENCE</scope>
</reference>
<dbReference type="Proteomes" id="UP001162480">
    <property type="component" value="Chromosome 2"/>
</dbReference>
<dbReference type="PANTHER" id="PTHR21255:SF4">
    <property type="entry name" value="DYNEIN LIGHT CHAIN TCTEX-TYPE"/>
    <property type="match status" value="1"/>
</dbReference>
<evidence type="ECO:0000256" key="1">
    <source>
        <dbReference type="ARBA" id="ARBA00004245"/>
    </source>
</evidence>
<dbReference type="GO" id="GO:0007018">
    <property type="term" value="P:microtubule-based movement"/>
    <property type="evidence" value="ECO:0007669"/>
    <property type="project" value="TreeGrafter"/>
</dbReference>
<evidence type="ECO:0000256" key="6">
    <source>
        <dbReference type="ARBA" id="ARBA00023175"/>
    </source>
</evidence>
<keyword evidence="4" id="KW-0493">Microtubule</keyword>
<evidence type="ECO:0000256" key="2">
    <source>
        <dbReference type="ARBA" id="ARBA00005361"/>
    </source>
</evidence>
<keyword evidence="7" id="KW-0206">Cytoskeleton</keyword>
<dbReference type="FunFam" id="3.30.1140.40:FF:000001">
    <property type="entry name" value="Dynein light chain Tctex-type 1"/>
    <property type="match status" value="1"/>
</dbReference>
<gene>
    <name evidence="8" type="ORF">OCTVUL_1B008568</name>
</gene>
<evidence type="ECO:0000256" key="5">
    <source>
        <dbReference type="ARBA" id="ARBA00023017"/>
    </source>
</evidence>
<keyword evidence="5" id="KW-0243">Dynein</keyword>
<comment type="similarity">
    <text evidence="2">Belongs to the dynein light chain Tctex-type family.</text>
</comment>
<dbReference type="Pfam" id="PF03645">
    <property type="entry name" value="Tctex-1"/>
    <property type="match status" value="1"/>
</dbReference>
<evidence type="ECO:0000256" key="4">
    <source>
        <dbReference type="ARBA" id="ARBA00022701"/>
    </source>
</evidence>
<protein>
    <recommendedName>
        <fullName evidence="10">Dynein light chain Tctex-type 1</fullName>
    </recommendedName>
</protein>
<evidence type="ECO:0000256" key="3">
    <source>
        <dbReference type="ARBA" id="ARBA00022490"/>
    </source>
</evidence>
<dbReference type="GO" id="GO:0005874">
    <property type="term" value="C:microtubule"/>
    <property type="evidence" value="ECO:0007669"/>
    <property type="project" value="UniProtKB-KW"/>
</dbReference>
<accession>A0AA36EYS7</accession>
<dbReference type="InterPro" id="IPR005334">
    <property type="entry name" value="Tctex-1-like"/>
</dbReference>
<evidence type="ECO:0000256" key="7">
    <source>
        <dbReference type="ARBA" id="ARBA00023212"/>
    </source>
</evidence>
<dbReference type="Gene3D" id="3.30.1140.40">
    <property type="entry name" value="Tctex-1"/>
    <property type="match status" value="1"/>
</dbReference>
<evidence type="ECO:0008006" key="10">
    <source>
        <dbReference type="Google" id="ProtNLM"/>
    </source>
</evidence>
<sequence length="104" mass="11689">MDDLQGSEENTFVVDDVTNIIKESVENVIGSNAYQHNKINQWTSNVVEQCLSQLTKLNKPFKYIVTCVIMQKNGAGLHTASSCFWDNTTDGSCTVKWENKTIDI</sequence>